<dbReference type="PANTHER" id="PTHR38733:SF1">
    <property type="entry name" value="TYPE IV METHYL-DIRECTED RESTRICTION ENZYME ECOKMCRBC"/>
    <property type="match status" value="1"/>
</dbReference>
<evidence type="ECO:0000313" key="1">
    <source>
        <dbReference type="EMBL" id="UNK45664.1"/>
    </source>
</evidence>
<reference evidence="1 2" key="1">
    <citation type="submission" date="2022-03" db="EMBL/GenBank/DDBJ databases">
        <title>Isotopic signatures of nitrous oxide derived from detoxification processes.</title>
        <authorList>
            <person name="Behrendt U."/>
            <person name="Buchen C."/>
            <person name="Well R."/>
            <person name="Ulrich A."/>
            <person name="Rohe L."/>
            <person name="Kolb S."/>
            <person name="Schloter M."/>
            <person name="Horn M.A."/>
            <person name="Augustin J."/>
        </authorList>
    </citation>
    <scope>NUCLEOTIDE SEQUENCE [LARGE SCALE GENOMIC DNA]</scope>
    <source>
        <strain evidence="1 2">S4-C24</strain>
    </source>
</reference>
<sequence length="256" mass="28380">MLAVPRLQEGVRRRLQHLDRKLDGAAMLNRGDRLPAWTPSRSNAGYVSALRISEIILQNAVAEAAPGPMHVASFTVNMAKVFEDFVTVALAEALRKHPGQTKAQYKVYLDEPWTDDDSRIMMRPDVVHVINSQPVLIFDAKYKAASSRGQYPNADHYQMLAYCTALRRDQAWLLYADFKTGRTRRVRNSGVSICEASLSLAESPECILGGIRRTVTLAYEQWEHADGASGSDGSLKLLELDATLEAGSHQTGEADH</sequence>
<dbReference type="InterPro" id="IPR011604">
    <property type="entry name" value="PDDEXK-like_dom_sf"/>
</dbReference>
<dbReference type="Gene3D" id="3.90.320.10">
    <property type="match status" value="1"/>
</dbReference>
<evidence type="ECO:0000313" key="2">
    <source>
        <dbReference type="Proteomes" id="UP000829069"/>
    </source>
</evidence>
<dbReference type="Proteomes" id="UP000829069">
    <property type="component" value="Chromosome"/>
</dbReference>
<dbReference type="PANTHER" id="PTHR38733">
    <property type="entry name" value="PROTEIN MCRC"/>
    <property type="match status" value="1"/>
</dbReference>
<dbReference type="Pfam" id="PF10117">
    <property type="entry name" value="McrBC"/>
    <property type="match status" value="1"/>
</dbReference>
<gene>
    <name evidence="1" type="ORF">MNQ99_17385</name>
</gene>
<accession>A0ABY3WD75</accession>
<dbReference type="EMBL" id="CP093326">
    <property type="protein sequence ID" value="UNK45664.1"/>
    <property type="molecule type" value="Genomic_DNA"/>
</dbReference>
<protein>
    <submittedName>
        <fullName evidence="1">McrC family protein</fullName>
    </submittedName>
</protein>
<proteinExistence type="predicted"/>
<keyword evidence="2" id="KW-1185">Reference proteome</keyword>
<organism evidence="1 2">
    <name type="scientific">Arthrobacter sulfonylureivorans</name>
    <dbReference type="NCBI Taxonomy" id="2486855"/>
    <lineage>
        <taxon>Bacteria</taxon>
        <taxon>Bacillati</taxon>
        <taxon>Actinomycetota</taxon>
        <taxon>Actinomycetes</taxon>
        <taxon>Micrococcales</taxon>
        <taxon>Micrococcaceae</taxon>
        <taxon>Arthrobacter</taxon>
    </lineage>
</organism>
<dbReference type="InterPro" id="IPR019292">
    <property type="entry name" value="McrC"/>
</dbReference>
<name>A0ABY3WD75_9MICC</name>